<dbReference type="InterPro" id="IPR017871">
    <property type="entry name" value="ABC_transporter-like_CS"/>
</dbReference>
<gene>
    <name evidence="6" type="ORF">J2S00_001864</name>
</gene>
<keyword evidence="4" id="KW-0067">ATP-binding</keyword>
<dbReference type="EMBL" id="JAUSUQ010000006">
    <property type="protein sequence ID" value="MDQ0339078.1"/>
    <property type="molecule type" value="Genomic_DNA"/>
</dbReference>
<dbReference type="SMART" id="SM00382">
    <property type="entry name" value="AAA"/>
    <property type="match status" value="1"/>
</dbReference>
<proteinExistence type="inferred from homology"/>
<dbReference type="PROSITE" id="PS00211">
    <property type="entry name" value="ABC_TRANSPORTER_1"/>
    <property type="match status" value="1"/>
</dbReference>
<evidence type="ECO:0000256" key="3">
    <source>
        <dbReference type="ARBA" id="ARBA00022741"/>
    </source>
</evidence>
<keyword evidence="2" id="KW-0813">Transport</keyword>
<keyword evidence="3" id="KW-0547">Nucleotide-binding</keyword>
<dbReference type="PANTHER" id="PTHR43335">
    <property type="entry name" value="ABC TRANSPORTER, ATP-BINDING PROTEIN"/>
    <property type="match status" value="1"/>
</dbReference>
<keyword evidence="7" id="KW-1185">Reference proteome</keyword>
<evidence type="ECO:0000256" key="1">
    <source>
        <dbReference type="ARBA" id="ARBA00005417"/>
    </source>
</evidence>
<dbReference type="Gene3D" id="3.40.50.300">
    <property type="entry name" value="P-loop containing nucleotide triphosphate hydrolases"/>
    <property type="match status" value="1"/>
</dbReference>
<reference evidence="6 7" key="1">
    <citation type="submission" date="2023-07" db="EMBL/GenBank/DDBJ databases">
        <title>Genomic Encyclopedia of Type Strains, Phase IV (KMG-IV): sequencing the most valuable type-strain genomes for metagenomic binning, comparative biology and taxonomic classification.</title>
        <authorList>
            <person name="Goeker M."/>
        </authorList>
    </citation>
    <scope>NUCLEOTIDE SEQUENCE [LARGE SCALE GENOMIC DNA]</scope>
    <source>
        <strain evidence="6 7">DSM 17740</strain>
    </source>
</reference>
<dbReference type="SUPFAM" id="SSF52540">
    <property type="entry name" value="P-loop containing nucleoside triphosphate hydrolases"/>
    <property type="match status" value="1"/>
</dbReference>
<dbReference type="InterPro" id="IPR003439">
    <property type="entry name" value="ABC_transporter-like_ATP-bd"/>
</dbReference>
<evidence type="ECO:0000259" key="5">
    <source>
        <dbReference type="PROSITE" id="PS50893"/>
    </source>
</evidence>
<evidence type="ECO:0000256" key="2">
    <source>
        <dbReference type="ARBA" id="ARBA00022448"/>
    </source>
</evidence>
<dbReference type="CDD" id="cd03230">
    <property type="entry name" value="ABC_DR_subfamily_A"/>
    <property type="match status" value="1"/>
</dbReference>
<comment type="similarity">
    <text evidence="1">Belongs to the ABC transporter superfamily.</text>
</comment>
<organism evidence="6 7">
    <name type="scientific">Caldalkalibacillus uzonensis</name>
    <dbReference type="NCBI Taxonomy" id="353224"/>
    <lineage>
        <taxon>Bacteria</taxon>
        <taxon>Bacillati</taxon>
        <taxon>Bacillota</taxon>
        <taxon>Bacilli</taxon>
        <taxon>Bacillales</taxon>
        <taxon>Bacillaceae</taxon>
        <taxon>Caldalkalibacillus</taxon>
    </lineage>
</organism>
<dbReference type="PANTHER" id="PTHR43335:SF2">
    <property type="entry name" value="ABC TRANSPORTER, ATP-BINDING PROTEIN"/>
    <property type="match status" value="1"/>
</dbReference>
<evidence type="ECO:0000256" key="4">
    <source>
        <dbReference type="ARBA" id="ARBA00022840"/>
    </source>
</evidence>
<dbReference type="InterPro" id="IPR003593">
    <property type="entry name" value="AAA+_ATPase"/>
</dbReference>
<sequence length="223" mass="25370">MITIQGLSQNYHNQTVLRDIHLTIDEHERCALVGRNGSGKTTLIHTLLGFIPFKKGQVLLNGIPVHRQEWKAYVSYLPEKFSLYPHLTGGENISFFAGIEGKKVDEEKVKACLKKVGLWGDKDKQVKGYSKGMLQRLGLGIMLYFDTPIMILDEPTSGLDPHGRAQFLSILKDLQDKTILFSSHHMDEIKQICTHVALLEDGVITKFTLEEFNREQHKRGWLT</sequence>
<accession>A0ABU0CSJ5</accession>
<comment type="caution">
    <text evidence="6">The sequence shown here is derived from an EMBL/GenBank/DDBJ whole genome shotgun (WGS) entry which is preliminary data.</text>
</comment>
<name>A0ABU0CSJ5_9BACI</name>
<dbReference type="InterPro" id="IPR027417">
    <property type="entry name" value="P-loop_NTPase"/>
</dbReference>
<dbReference type="RefSeq" id="WP_307338508.1">
    <property type="nucleotide sequence ID" value="NZ_JAUSUQ010000006.1"/>
</dbReference>
<dbReference type="PROSITE" id="PS50893">
    <property type="entry name" value="ABC_TRANSPORTER_2"/>
    <property type="match status" value="1"/>
</dbReference>
<evidence type="ECO:0000313" key="6">
    <source>
        <dbReference type="EMBL" id="MDQ0339078.1"/>
    </source>
</evidence>
<feature type="domain" description="ABC transporter" evidence="5">
    <location>
        <begin position="2"/>
        <end position="222"/>
    </location>
</feature>
<dbReference type="Pfam" id="PF00005">
    <property type="entry name" value="ABC_tran"/>
    <property type="match status" value="1"/>
</dbReference>
<dbReference type="Proteomes" id="UP001232445">
    <property type="component" value="Unassembled WGS sequence"/>
</dbReference>
<evidence type="ECO:0000313" key="7">
    <source>
        <dbReference type="Proteomes" id="UP001232445"/>
    </source>
</evidence>
<protein>
    <submittedName>
        <fullName evidence="6">ABC-type multidrug transport system ATPase subunit</fullName>
    </submittedName>
</protein>